<reference evidence="15" key="4">
    <citation type="submission" date="2020-12" db="UniProtKB">
        <authorList>
            <consortium name="WormBaseParasite"/>
        </authorList>
    </citation>
    <scope>IDENTIFICATION</scope>
</reference>
<dbReference type="CTD" id="6096804"/>
<keyword evidence="5" id="KW-0677">Repeat</keyword>
<reference evidence="12" key="2">
    <citation type="submission" date="2012-12" db="EMBL/GenBank/DDBJ databases">
        <authorList>
            <person name="Gao Y.W."/>
            <person name="Fan S.T."/>
            <person name="Sun H.T."/>
            <person name="Wang Z."/>
            <person name="Gao X.L."/>
            <person name="Li Y.G."/>
            <person name="Wang T.C."/>
            <person name="Zhang K."/>
            <person name="Xu W.W."/>
            <person name="Yu Z.J."/>
            <person name="Xia X.Z."/>
        </authorList>
    </citation>
    <scope>NUCLEOTIDE SEQUENCE</scope>
    <source>
        <strain evidence="12">FR3</strain>
    </source>
</reference>
<keyword evidence="6" id="KW-0999">Mitochondrion inner membrane</keyword>
<comment type="subcellular location">
    <subcellularLocation>
        <location evidence="1">Mitochondrion inner membrane</location>
        <topology evidence="1">Multi-pass membrane protein</topology>
    </subcellularLocation>
</comment>
<feature type="repeat" description="Solcar" evidence="9">
    <location>
        <begin position="202"/>
        <end position="288"/>
    </location>
</feature>
<dbReference type="Proteomes" id="UP000006672">
    <property type="component" value="Unassembled WGS sequence"/>
</dbReference>
<keyword evidence="3 10" id="KW-0813">Transport</keyword>
<dbReference type="KEGG" id="bmy:BM_BM4066"/>
<keyword evidence="14" id="KW-1185">Reference proteome</keyword>
<evidence type="ECO:0000256" key="3">
    <source>
        <dbReference type="ARBA" id="ARBA00022448"/>
    </source>
</evidence>
<dbReference type="GO" id="GO:0055085">
    <property type="term" value="P:transmembrane transport"/>
    <property type="evidence" value="ECO:0007669"/>
    <property type="project" value="InterPro"/>
</dbReference>
<keyword evidence="7" id="KW-0496">Mitochondrion</keyword>
<evidence type="ECO:0000313" key="13">
    <source>
        <dbReference type="EMBL" id="VIO95411.1"/>
    </source>
</evidence>
<feature type="transmembrane region" description="Helical" evidence="11">
    <location>
        <begin position="12"/>
        <end position="32"/>
    </location>
</feature>
<dbReference type="EMBL" id="CAAKNF010000194">
    <property type="protein sequence ID" value="VIO95411.1"/>
    <property type="molecule type" value="Genomic_DNA"/>
</dbReference>
<dbReference type="InterPro" id="IPR023395">
    <property type="entry name" value="MCP_dom_sf"/>
</dbReference>
<dbReference type="RefSeq" id="XP_042935672.1">
    <property type="nucleotide sequence ID" value="XM_043079738.1"/>
</dbReference>
<dbReference type="WBParaSite" id="Bm4066a.1">
    <property type="protein sequence ID" value="Bm4066a.1"/>
    <property type="gene ID" value="WBGene00224327"/>
</dbReference>
<dbReference type="PANTHER" id="PTHR24089">
    <property type="entry name" value="SOLUTE CARRIER FAMILY 25"/>
    <property type="match status" value="1"/>
</dbReference>
<evidence type="ECO:0000256" key="4">
    <source>
        <dbReference type="ARBA" id="ARBA00022692"/>
    </source>
</evidence>
<dbReference type="PRINTS" id="PR00926">
    <property type="entry name" value="MITOCARRIER"/>
</dbReference>
<dbReference type="OrthoDB" id="270584at2759"/>
<evidence type="ECO:0000256" key="1">
    <source>
        <dbReference type="ARBA" id="ARBA00004448"/>
    </source>
</evidence>
<dbReference type="Gene3D" id="1.50.40.10">
    <property type="entry name" value="Mitochondrial carrier domain"/>
    <property type="match status" value="1"/>
</dbReference>
<dbReference type="GO" id="GO:0005743">
    <property type="term" value="C:mitochondrial inner membrane"/>
    <property type="evidence" value="ECO:0007669"/>
    <property type="project" value="UniProtKB-SubCell"/>
</dbReference>
<feature type="transmembrane region" description="Helical" evidence="11">
    <location>
        <begin position="165"/>
        <end position="188"/>
    </location>
</feature>
<comment type="similarity">
    <text evidence="2 10">Belongs to the mitochondrial carrier (TC 2.A.29) family.</text>
</comment>
<accession>A0A0K0JD10</accession>
<organism evidence="14 15">
    <name type="scientific">Brugia malayi</name>
    <name type="common">Filarial nematode worm</name>
    <dbReference type="NCBI Taxonomy" id="6279"/>
    <lineage>
        <taxon>Eukaryota</taxon>
        <taxon>Metazoa</taxon>
        <taxon>Ecdysozoa</taxon>
        <taxon>Nematoda</taxon>
        <taxon>Chromadorea</taxon>
        <taxon>Rhabditida</taxon>
        <taxon>Spirurina</taxon>
        <taxon>Spiruromorpha</taxon>
        <taxon>Filarioidea</taxon>
        <taxon>Onchocercidae</taxon>
        <taxon>Brugia</taxon>
    </lineage>
</organism>
<evidence type="ECO:0000256" key="2">
    <source>
        <dbReference type="ARBA" id="ARBA00006375"/>
    </source>
</evidence>
<dbReference type="InterPro" id="IPR002067">
    <property type="entry name" value="MCP"/>
</dbReference>
<evidence type="ECO:0000256" key="5">
    <source>
        <dbReference type="ARBA" id="ARBA00022737"/>
    </source>
</evidence>
<sequence>MSILQPSENNSIIFASSFGAGAFAGMLAKSFVAPLERAKIHFQVSSTTHYSLFEAAKFLKLSYQENGLFSLWRGNSATLFRVIPYAAIQFASYEQYKSILRVDYNGKRTPVRRLLAGSLGGITATLIVYPLDTARTRLASSKYSEYTNLRSVFYKMYTREGIRSFYYGIIPSLFGIMVYAGGSFYTFGTLKLLHRERWNEPVPPYHRLIYGAISGAVGQFISYPIDIVRRRMQTGRVPLKHYAFHILYDIYRNEGIWNGLYKGISMNWIKGPITVSISFTVYDYTFLYLLDKLRTKP</sequence>
<protein>
    <submittedName>
        <fullName evidence="12">Bm4066</fullName>
    </submittedName>
    <submittedName>
        <fullName evidence="13 15">Mitochondrial carrier protein</fullName>
    </submittedName>
</protein>
<dbReference type="InterPro" id="IPR002167">
    <property type="entry name" value="GDC-like"/>
</dbReference>
<feature type="repeat" description="Solcar" evidence="9">
    <location>
        <begin position="12"/>
        <end position="99"/>
    </location>
</feature>
<accession>A0A4E9FER8</accession>
<dbReference type="Pfam" id="PF00153">
    <property type="entry name" value="Mito_carr"/>
    <property type="match status" value="3"/>
</dbReference>
<evidence type="ECO:0000256" key="8">
    <source>
        <dbReference type="ARBA" id="ARBA00023136"/>
    </source>
</evidence>
<dbReference type="InterPro" id="IPR018108">
    <property type="entry name" value="MCP_transmembrane"/>
</dbReference>
<dbReference type="FunCoup" id="A0A0K0JD10">
    <property type="interactions" value="1425"/>
</dbReference>
<proteinExistence type="inferred from homology"/>
<name>A0A0K0JD10_BRUMA</name>
<reference evidence="13" key="3">
    <citation type="submission" date="2019-04" db="EMBL/GenBank/DDBJ databases">
        <authorList>
            <person name="Howe K."/>
            <person name="Paulini M."/>
            <person name="Williams G."/>
        </authorList>
    </citation>
    <scope>NUCLEOTIDE SEQUENCE [LARGE SCALE GENOMIC DNA]</scope>
    <source>
        <strain evidence="13">FR3</strain>
    </source>
</reference>
<dbReference type="PROSITE" id="PS50920">
    <property type="entry name" value="SOLCAR"/>
    <property type="match status" value="3"/>
</dbReference>
<reference evidence="12 14" key="1">
    <citation type="journal article" date="2007" name="Science">
        <title>Draft genome of the filarial nematode parasite Brugia malayi.</title>
        <authorList>
            <person name="Ghedin E."/>
            <person name="Wang S."/>
            <person name="Spiro D."/>
            <person name="Caler E."/>
            <person name="Zhao Q."/>
            <person name="Crabtree J."/>
            <person name="Allen J.E."/>
            <person name="Delcher A.L."/>
            <person name="Guiliano D.B."/>
            <person name="Miranda-Saavedra D."/>
            <person name="Angiuoli S.V."/>
            <person name="Creasy T."/>
            <person name="Amedeo P."/>
            <person name="Haas B."/>
            <person name="El-Sayed N.M."/>
            <person name="Wortman J.R."/>
            <person name="Feldblyum T."/>
            <person name="Tallon L."/>
            <person name="Schatz M."/>
            <person name="Shumway M."/>
            <person name="Koo H."/>
            <person name="Salzberg S.L."/>
            <person name="Schobel S."/>
            <person name="Pertea M."/>
            <person name="Pop M."/>
            <person name="White O."/>
            <person name="Barton G.J."/>
            <person name="Carlow C.K."/>
            <person name="Crawford M.J."/>
            <person name="Daub J."/>
            <person name="Dimmic M.W."/>
            <person name="Estes C.F."/>
            <person name="Foster J.M."/>
            <person name="Ganatra M."/>
            <person name="Gregory W.F."/>
            <person name="Johnson N.M."/>
            <person name="Jin J."/>
            <person name="Komuniecki R."/>
            <person name="Korf I."/>
            <person name="Kumar S."/>
            <person name="Laney S."/>
            <person name="Li B.W."/>
            <person name="Li W."/>
            <person name="Lindblom T.H."/>
            <person name="Lustigman S."/>
            <person name="Ma D."/>
            <person name="Maina C.V."/>
            <person name="Martin D.M."/>
            <person name="McCarter J.P."/>
            <person name="McReynolds L."/>
            <person name="Mitreva M."/>
            <person name="Nutman T.B."/>
            <person name="Parkinson J."/>
            <person name="Peregrin-Alvarez J.M."/>
            <person name="Poole C."/>
            <person name="Ren Q."/>
            <person name="Saunders L."/>
            <person name="Sluder A.E."/>
            <person name="Smith K."/>
            <person name="Stanke M."/>
            <person name="Unnasch T.R."/>
            <person name="Ware J."/>
            <person name="Wei A.D."/>
            <person name="Weil G."/>
            <person name="Williams D.J."/>
            <person name="Zhang Y."/>
            <person name="Williams S.A."/>
            <person name="Fraser-Liggett C."/>
            <person name="Slatko B."/>
            <person name="Blaxter M.L."/>
            <person name="Scott A.L."/>
        </authorList>
    </citation>
    <scope>NUCLEOTIDE SEQUENCE</scope>
    <source>
        <strain evidence="12 14">FR3</strain>
    </source>
</reference>
<evidence type="ECO:0000313" key="12">
    <source>
        <dbReference type="EMBL" id="CRZ22910.1"/>
    </source>
</evidence>
<dbReference type="AlphaFoldDB" id="A0A0K0JD10"/>
<evidence type="ECO:0000256" key="10">
    <source>
        <dbReference type="RuleBase" id="RU000488"/>
    </source>
</evidence>
<keyword evidence="4 9" id="KW-0812">Transmembrane</keyword>
<evidence type="ECO:0000256" key="11">
    <source>
        <dbReference type="SAM" id="Phobius"/>
    </source>
</evidence>
<evidence type="ECO:0000256" key="6">
    <source>
        <dbReference type="ARBA" id="ARBA00022792"/>
    </source>
</evidence>
<dbReference type="OMA" id="KMAPMVA"/>
<evidence type="ECO:0000313" key="15">
    <source>
        <dbReference type="WBParaSite" id="Bm4066a.1"/>
    </source>
</evidence>
<dbReference type="PRINTS" id="PR00928">
    <property type="entry name" value="GRAVESDC"/>
</dbReference>
<keyword evidence="8 9" id="KW-0472">Membrane</keyword>
<dbReference type="GeneID" id="6096804"/>
<dbReference type="STRING" id="6279.A0A0K0JD10"/>
<dbReference type="EMBL" id="LN856732">
    <property type="protein sequence ID" value="CRZ22910.1"/>
    <property type="molecule type" value="Genomic_DNA"/>
</dbReference>
<evidence type="ECO:0000313" key="14">
    <source>
        <dbReference type="Proteomes" id="UP000006672"/>
    </source>
</evidence>
<evidence type="ECO:0000256" key="7">
    <source>
        <dbReference type="ARBA" id="ARBA00023128"/>
    </source>
</evidence>
<evidence type="ECO:0000256" key="9">
    <source>
        <dbReference type="PROSITE-ProRule" id="PRU00282"/>
    </source>
</evidence>
<gene>
    <name evidence="12 15" type="ORF">Bm4066</name>
    <name evidence="13" type="ORF">BM_BM4066</name>
    <name evidence="12" type="ORF">BM_Bm4066</name>
</gene>
<dbReference type="SUPFAM" id="SSF103506">
    <property type="entry name" value="Mitochondrial carrier"/>
    <property type="match status" value="1"/>
</dbReference>
<feature type="repeat" description="Solcar" evidence="9">
    <location>
        <begin position="108"/>
        <end position="193"/>
    </location>
</feature>
<keyword evidence="11" id="KW-1133">Transmembrane helix</keyword>